<dbReference type="PANTHER" id="PTHR34755">
    <property type="entry name" value="SERINE/ARGININE REPETITIVE MATRIX PROTEIN 3-RELATED"/>
    <property type="match status" value="1"/>
</dbReference>
<organism evidence="2 3">
    <name type="scientific">Terrapene triunguis</name>
    <name type="common">Three-toed box turtle</name>
    <dbReference type="NCBI Taxonomy" id="2587831"/>
    <lineage>
        <taxon>Eukaryota</taxon>
        <taxon>Metazoa</taxon>
        <taxon>Chordata</taxon>
        <taxon>Craniata</taxon>
        <taxon>Vertebrata</taxon>
        <taxon>Euteleostomi</taxon>
        <taxon>Archelosauria</taxon>
        <taxon>Testudinata</taxon>
        <taxon>Testudines</taxon>
        <taxon>Cryptodira</taxon>
        <taxon>Durocryptodira</taxon>
        <taxon>Testudinoidea</taxon>
        <taxon>Emydidae</taxon>
        <taxon>Terrapene</taxon>
    </lineage>
</organism>
<reference evidence="2" key="2">
    <citation type="submission" date="2025-09" db="UniProtKB">
        <authorList>
            <consortium name="Ensembl"/>
        </authorList>
    </citation>
    <scope>IDENTIFICATION</scope>
</reference>
<accession>A0A674JEJ1</accession>
<feature type="compositionally biased region" description="Basic and acidic residues" evidence="1">
    <location>
        <begin position="1"/>
        <end position="14"/>
    </location>
</feature>
<feature type="region of interest" description="Disordered" evidence="1">
    <location>
        <begin position="1"/>
        <end position="26"/>
    </location>
</feature>
<feature type="region of interest" description="Disordered" evidence="1">
    <location>
        <begin position="158"/>
        <end position="179"/>
    </location>
</feature>
<dbReference type="Proteomes" id="UP000472274">
    <property type="component" value="Unplaced"/>
</dbReference>
<evidence type="ECO:0000313" key="2">
    <source>
        <dbReference type="Ensembl" id="ENSTMTP00000020251.1"/>
    </source>
</evidence>
<dbReference type="AlphaFoldDB" id="A0A674JEJ1"/>
<dbReference type="InterPro" id="IPR052109">
    <property type="entry name" value="SRRM_Domain-Containing"/>
</dbReference>
<sequence>MLLEKDVALGKEGEQQPEQKPAVTETHQLAEANEKKNERLRAAFGISENYVDGSSFDPNRRAKEAAAAAAKQQEQQKQYRYWRGWGSAAPCWGGSGLWGGMAPPPAGADRGCGAGGTAPPPAGVDRGCGGHRLCAVLGWVAHIPPCLARGATLPSRGGNANNGAQAPGLLPRHQGLSWG</sequence>
<evidence type="ECO:0000256" key="1">
    <source>
        <dbReference type="SAM" id="MobiDB-lite"/>
    </source>
</evidence>
<proteinExistence type="predicted"/>
<dbReference type="GO" id="GO:0003729">
    <property type="term" value="F:mRNA binding"/>
    <property type="evidence" value="ECO:0007669"/>
    <property type="project" value="TreeGrafter"/>
</dbReference>
<reference evidence="2" key="1">
    <citation type="submission" date="2025-08" db="UniProtKB">
        <authorList>
            <consortium name="Ensembl"/>
        </authorList>
    </citation>
    <scope>IDENTIFICATION</scope>
</reference>
<keyword evidence="3" id="KW-1185">Reference proteome</keyword>
<dbReference type="InParanoid" id="A0A674JEJ1"/>
<dbReference type="Ensembl" id="ENSTMTT00000020958.1">
    <property type="protein sequence ID" value="ENSTMTP00000020251.1"/>
    <property type="gene ID" value="ENSTMTG00000014839.1"/>
</dbReference>
<dbReference type="GeneTree" id="ENSGT00940000161127"/>
<protein>
    <submittedName>
        <fullName evidence="2">Uncharacterized protein</fullName>
    </submittedName>
</protein>
<name>A0A674JEJ1_9SAUR</name>
<dbReference type="PANTHER" id="PTHR34755:SF3">
    <property type="entry name" value="SERINE_ARGININE REPETITIVE MATRIX PROTEIN 2"/>
    <property type="match status" value="1"/>
</dbReference>
<evidence type="ECO:0000313" key="3">
    <source>
        <dbReference type="Proteomes" id="UP000472274"/>
    </source>
</evidence>